<dbReference type="WBParaSite" id="nRc.2.0.1.t33831-RA">
    <property type="protein sequence ID" value="nRc.2.0.1.t33831-RA"/>
    <property type="gene ID" value="nRc.2.0.1.g33831"/>
</dbReference>
<dbReference type="Proteomes" id="UP000887565">
    <property type="component" value="Unplaced"/>
</dbReference>
<sequence length="71" mass="8124">MQKTDIIESFDVSNSSGHVQFEESFGHARATNKLKYEMVLERVFWIILQTGSTVCDYTTNMTSSKTKLETI</sequence>
<name>A0A915K532_ROMCU</name>
<evidence type="ECO:0000313" key="1">
    <source>
        <dbReference type="Proteomes" id="UP000887565"/>
    </source>
</evidence>
<evidence type="ECO:0000313" key="2">
    <source>
        <dbReference type="WBParaSite" id="nRc.2.0.1.t33831-RA"/>
    </source>
</evidence>
<protein>
    <submittedName>
        <fullName evidence="2">Uncharacterized protein</fullName>
    </submittedName>
</protein>
<proteinExistence type="predicted"/>
<keyword evidence="1" id="KW-1185">Reference proteome</keyword>
<organism evidence="1 2">
    <name type="scientific">Romanomermis culicivorax</name>
    <name type="common">Nematode worm</name>
    <dbReference type="NCBI Taxonomy" id="13658"/>
    <lineage>
        <taxon>Eukaryota</taxon>
        <taxon>Metazoa</taxon>
        <taxon>Ecdysozoa</taxon>
        <taxon>Nematoda</taxon>
        <taxon>Enoplea</taxon>
        <taxon>Dorylaimia</taxon>
        <taxon>Mermithida</taxon>
        <taxon>Mermithoidea</taxon>
        <taxon>Mermithidae</taxon>
        <taxon>Romanomermis</taxon>
    </lineage>
</organism>
<reference evidence="2" key="1">
    <citation type="submission" date="2022-11" db="UniProtKB">
        <authorList>
            <consortium name="WormBaseParasite"/>
        </authorList>
    </citation>
    <scope>IDENTIFICATION</scope>
</reference>
<dbReference type="AlphaFoldDB" id="A0A915K532"/>
<accession>A0A915K532</accession>